<comment type="catalytic activity">
    <reaction evidence="8">
        <text>(2R)-3-phosphoglycerate + UDP-alpha-D-glucose = (2R)-2-O-(alpha-D-glucopyranosyl)-3-phospho-glycerate + UDP + H(+)</text>
        <dbReference type="Rhea" id="RHEA:31319"/>
        <dbReference type="ChEBI" id="CHEBI:15378"/>
        <dbReference type="ChEBI" id="CHEBI:58223"/>
        <dbReference type="ChEBI" id="CHEBI:58272"/>
        <dbReference type="ChEBI" id="CHEBI:58885"/>
        <dbReference type="ChEBI" id="CHEBI:62600"/>
        <dbReference type="EC" id="2.4.1.266"/>
    </reaction>
    <physiologicalReaction direction="left-to-right" evidence="8">
        <dbReference type="Rhea" id="RHEA:31320"/>
    </physiologicalReaction>
</comment>
<comment type="cofactor">
    <cofactor evidence="1">
        <name>Mg(2+)</name>
        <dbReference type="ChEBI" id="CHEBI:18420"/>
    </cofactor>
</comment>
<comment type="catalytic activity">
    <reaction evidence="9">
        <text>an NDP-alpha-D-glucose + (2R)-3-phosphoglycerate = (2R)-2-O-(alpha-D-glucopyranosyl)-3-phospho-glycerate + a ribonucleoside 5'-diphosphate + H(+)</text>
        <dbReference type="Rhea" id="RHEA:47244"/>
        <dbReference type="ChEBI" id="CHEBI:15378"/>
        <dbReference type="ChEBI" id="CHEBI:57930"/>
        <dbReference type="ChEBI" id="CHEBI:58272"/>
        <dbReference type="ChEBI" id="CHEBI:62600"/>
        <dbReference type="ChEBI" id="CHEBI:76533"/>
        <dbReference type="EC" id="2.4.1.266"/>
    </reaction>
    <physiologicalReaction direction="left-to-right" evidence="9">
        <dbReference type="Rhea" id="RHEA:47245"/>
    </physiologicalReaction>
</comment>
<dbReference type="EMBL" id="SIJB01000004">
    <property type="protein sequence ID" value="NBI27630.1"/>
    <property type="molecule type" value="Genomic_DNA"/>
</dbReference>
<evidence type="ECO:0000259" key="10">
    <source>
        <dbReference type="Pfam" id="PF00535"/>
    </source>
</evidence>
<evidence type="ECO:0000313" key="11">
    <source>
        <dbReference type="EMBL" id="NBI27630.1"/>
    </source>
</evidence>
<evidence type="ECO:0000313" key="12">
    <source>
        <dbReference type="Proteomes" id="UP000448943"/>
    </source>
</evidence>
<protein>
    <recommendedName>
        <fullName evidence="7">Glucosyl-3-phosphoglycerate synthase</fullName>
        <ecNumber evidence="6">2.4.1.266</ecNumber>
    </recommendedName>
</protein>
<evidence type="ECO:0000256" key="6">
    <source>
        <dbReference type="ARBA" id="ARBA00039022"/>
    </source>
</evidence>
<evidence type="ECO:0000256" key="2">
    <source>
        <dbReference type="ARBA" id="ARBA00006739"/>
    </source>
</evidence>
<dbReference type="PANTHER" id="PTHR48090">
    <property type="entry name" value="UNDECAPRENYL-PHOSPHATE 4-DEOXY-4-FORMAMIDO-L-ARABINOSE TRANSFERASE-RELATED"/>
    <property type="match status" value="1"/>
</dbReference>
<dbReference type="EC" id="2.4.1.266" evidence="6"/>
<dbReference type="PANTHER" id="PTHR48090:SF10">
    <property type="entry name" value="GLUCOSYL-3-PHOSPHOGLYCERATE SYNTHASE"/>
    <property type="match status" value="1"/>
</dbReference>
<keyword evidence="5" id="KW-0460">Magnesium</keyword>
<organism evidence="11 12">
    <name type="scientific">Chengkuizengella marina</name>
    <dbReference type="NCBI Taxonomy" id="2507566"/>
    <lineage>
        <taxon>Bacteria</taxon>
        <taxon>Bacillati</taxon>
        <taxon>Bacillota</taxon>
        <taxon>Bacilli</taxon>
        <taxon>Bacillales</taxon>
        <taxon>Paenibacillaceae</taxon>
        <taxon>Chengkuizengella</taxon>
    </lineage>
</organism>
<dbReference type="RefSeq" id="WP_160643742.1">
    <property type="nucleotide sequence ID" value="NZ_SIJB01000004.1"/>
</dbReference>
<evidence type="ECO:0000256" key="1">
    <source>
        <dbReference type="ARBA" id="ARBA00001946"/>
    </source>
</evidence>
<dbReference type="Proteomes" id="UP000448943">
    <property type="component" value="Unassembled WGS sequence"/>
</dbReference>
<proteinExistence type="inferred from homology"/>
<evidence type="ECO:0000256" key="4">
    <source>
        <dbReference type="ARBA" id="ARBA00022679"/>
    </source>
</evidence>
<dbReference type="OrthoDB" id="396512at2"/>
<evidence type="ECO:0000256" key="5">
    <source>
        <dbReference type="ARBA" id="ARBA00022842"/>
    </source>
</evidence>
<keyword evidence="4 11" id="KW-0808">Transferase</keyword>
<dbReference type="CDD" id="cd04179">
    <property type="entry name" value="DPM_DPG-synthase_like"/>
    <property type="match status" value="1"/>
</dbReference>
<evidence type="ECO:0000256" key="9">
    <source>
        <dbReference type="ARBA" id="ARBA00048997"/>
    </source>
</evidence>
<reference evidence="11 12" key="1">
    <citation type="submission" date="2019-01" db="EMBL/GenBank/DDBJ databases">
        <title>Chengkuizengella sp. nov., isolated from deep-sea sediment of East Pacific Ocean.</title>
        <authorList>
            <person name="Yang J."/>
            <person name="Lai Q."/>
            <person name="Shao Z."/>
        </authorList>
    </citation>
    <scope>NUCLEOTIDE SEQUENCE [LARGE SCALE GENOMIC DNA]</scope>
    <source>
        <strain evidence="11 12">YPA3-1-1</strain>
    </source>
</reference>
<dbReference type="SUPFAM" id="SSF53448">
    <property type="entry name" value="Nucleotide-diphospho-sugar transferases"/>
    <property type="match status" value="1"/>
</dbReference>
<evidence type="ECO:0000256" key="3">
    <source>
        <dbReference type="ARBA" id="ARBA00022676"/>
    </source>
</evidence>
<evidence type="ECO:0000256" key="8">
    <source>
        <dbReference type="ARBA" id="ARBA00048689"/>
    </source>
</evidence>
<name>A0A6N9Q0K2_9BACL</name>
<dbReference type="Pfam" id="PF00535">
    <property type="entry name" value="Glycos_transf_2"/>
    <property type="match status" value="1"/>
</dbReference>
<sequence>MQPSVSIIIPAWNEDEKIIETLHSLHVLRNREGKEKWNEIIVVDDGSEDETYEKAKEWSDIIIRHSQNMGKGASLESGWKKAKNEIIVFLDADLGPTANLTSKLVAPILEDDMDMAIARFPKVNKKAGFGFVKKLAVNGIYWLSGYKTTAPLSGQRAMRKSLLESISLSDGFGIEVGLTIDAVKKGFQLCEIDIAFKHRETGRDWAGFKHRGKQFISVSRTLYHKWRDPVC</sequence>
<feature type="domain" description="Glycosyltransferase 2-like" evidence="10">
    <location>
        <begin position="6"/>
        <end position="141"/>
    </location>
</feature>
<gene>
    <name evidence="11" type="ORF">ERL59_01425</name>
</gene>
<comment type="caution">
    <text evidence="11">The sequence shown here is derived from an EMBL/GenBank/DDBJ whole genome shotgun (WGS) entry which is preliminary data.</text>
</comment>
<dbReference type="GO" id="GO:0016757">
    <property type="term" value="F:glycosyltransferase activity"/>
    <property type="evidence" value="ECO:0007669"/>
    <property type="project" value="UniProtKB-KW"/>
</dbReference>
<accession>A0A6N9Q0K2</accession>
<evidence type="ECO:0000256" key="7">
    <source>
        <dbReference type="ARBA" id="ARBA00040894"/>
    </source>
</evidence>
<dbReference type="InterPro" id="IPR050256">
    <property type="entry name" value="Glycosyltransferase_2"/>
</dbReference>
<dbReference type="InterPro" id="IPR001173">
    <property type="entry name" value="Glyco_trans_2-like"/>
</dbReference>
<dbReference type="InterPro" id="IPR029044">
    <property type="entry name" value="Nucleotide-diphossugar_trans"/>
</dbReference>
<dbReference type="Gene3D" id="3.90.550.10">
    <property type="entry name" value="Spore Coat Polysaccharide Biosynthesis Protein SpsA, Chain A"/>
    <property type="match status" value="1"/>
</dbReference>
<keyword evidence="12" id="KW-1185">Reference proteome</keyword>
<keyword evidence="3" id="KW-0328">Glycosyltransferase</keyword>
<comment type="similarity">
    <text evidence="2">Belongs to the glycosyltransferase 2 family.</text>
</comment>
<dbReference type="AlphaFoldDB" id="A0A6N9Q0K2"/>